<name>A0AAV7K8E6_9METZ</name>
<reference evidence="3 4" key="1">
    <citation type="journal article" date="2023" name="BMC Biol.">
        <title>The compact genome of the sponge Oopsacas minuta (Hexactinellida) is lacking key metazoan core genes.</title>
        <authorList>
            <person name="Santini S."/>
            <person name="Schenkelaars Q."/>
            <person name="Jourda C."/>
            <person name="Duchesne M."/>
            <person name="Belahbib H."/>
            <person name="Rocher C."/>
            <person name="Selva M."/>
            <person name="Riesgo A."/>
            <person name="Vervoort M."/>
            <person name="Leys S.P."/>
            <person name="Kodjabachian L."/>
            <person name="Le Bivic A."/>
            <person name="Borchiellini C."/>
            <person name="Claverie J.M."/>
            <person name="Renard E."/>
        </authorList>
    </citation>
    <scope>NUCLEOTIDE SEQUENCE [LARGE SCALE GENOMIC DNA]</scope>
    <source>
        <strain evidence="3">SPO-2</strain>
    </source>
</reference>
<feature type="region of interest" description="Disordered" evidence="2">
    <location>
        <begin position="949"/>
        <end position="971"/>
    </location>
</feature>
<keyword evidence="4" id="KW-1185">Reference proteome</keyword>
<gene>
    <name evidence="3" type="ORF">LOD99_243</name>
</gene>
<dbReference type="AlphaFoldDB" id="A0AAV7K8E6"/>
<dbReference type="Proteomes" id="UP001165289">
    <property type="component" value="Unassembled WGS sequence"/>
</dbReference>
<feature type="region of interest" description="Disordered" evidence="2">
    <location>
        <begin position="262"/>
        <end position="292"/>
    </location>
</feature>
<feature type="coiled-coil region" evidence="1">
    <location>
        <begin position="172"/>
        <end position="199"/>
    </location>
</feature>
<organism evidence="3 4">
    <name type="scientific">Oopsacas minuta</name>
    <dbReference type="NCBI Taxonomy" id="111878"/>
    <lineage>
        <taxon>Eukaryota</taxon>
        <taxon>Metazoa</taxon>
        <taxon>Porifera</taxon>
        <taxon>Hexactinellida</taxon>
        <taxon>Hexasterophora</taxon>
        <taxon>Lyssacinosida</taxon>
        <taxon>Leucopsacidae</taxon>
        <taxon>Oopsacas</taxon>
    </lineage>
</organism>
<evidence type="ECO:0000313" key="3">
    <source>
        <dbReference type="EMBL" id="KAI6657497.1"/>
    </source>
</evidence>
<feature type="region of interest" description="Disordered" evidence="2">
    <location>
        <begin position="876"/>
        <end position="897"/>
    </location>
</feature>
<evidence type="ECO:0000256" key="2">
    <source>
        <dbReference type="SAM" id="MobiDB-lite"/>
    </source>
</evidence>
<feature type="region of interest" description="Disordered" evidence="2">
    <location>
        <begin position="776"/>
        <end position="841"/>
    </location>
</feature>
<sequence>MFPNSLALTNYPKTLQQTFDIKCQPPQAITIETLHAPQKYQPIINNKQIKYQPLSSGFENKMSAMKLLARNRITSTSRQDDTSNASEGFTQIDYNPIPDIRKDKVGTLQRNVETKDKSETEIVRLKNILEEQLSQLESIIDPSKAKKSQTQRKKPIQQAEEKDLSLKINRVILSLSREVSSLERQINRLSNGKEDSNELGKKLLSTYQFSMSFIQSYHNEYNSKLTESSQNNFKEKLSKLNKSLANCVTQLSEFPNFDFPMPDLGPSTKQAPAAVKQKGKVSNPKKKIAPPKRFKNIQTKLPQKIDQNPSNQNRHYIRKPLNQYPDRPLDIHPNFSSDESLISLLAKPGHSRLASPSNSRLRQLDNTASRYTERYLNKHNTKHSLMTYLDFGPIINGLAQETMEEMIDEQISELISSINLSEVVSDLTPLQTFQSLPNLIEDLDYYLSAIDSYQNMVSSMEKNLECLQIRTQYEPKTDNPGSIIPPYEDRDIYQQEDTIIVIPKPEPTITQIESLEPGFTEQNHTIPSSINPLYIQNLTNDKYKMLRHNRLHQPSIRFAMKHNLLDNLKNEILNKSMDTVSEQIFQTLDNYVEKNFFDEFLKTPETMNLMQNIMRSDGTVPPAVETSTLGIQTEKLTKNVQIQSILSSPSLTNTPTSSQIYTTDFSTDKSNIESTPFSEDSDSLILKYKTSIVENPTDKTSVLENPTENDFTRSVASFIEDDTLYTNNFEECTEQAAELSQLQESVESFSIESPLKQSLLALTPIMDASSLLPVETEGEDLSSDSVYKPEPIKEPADSSISLGLTDSTISPVTMSDQSGSNNDSTDDNITMKSHLSPLTSKEPSLSDIAFESVLRKRSDIVCLDIDSMLVLNDVRDPSTYSPTPDSDDDQQSNGKHTHDIEDTAQKHTHTIQEYSTTFTQSNSTLYSLSEVRIDKTADILTLPQTPIFQDSLDNTNANTHSSPDTESNTATIPIEEDISVSLST</sequence>
<protein>
    <submittedName>
        <fullName evidence="3">Uncharacterized protein</fullName>
    </submittedName>
</protein>
<dbReference type="EMBL" id="JAKMXF010000111">
    <property type="protein sequence ID" value="KAI6657497.1"/>
    <property type="molecule type" value="Genomic_DNA"/>
</dbReference>
<comment type="caution">
    <text evidence="3">The sequence shown here is derived from an EMBL/GenBank/DDBJ whole genome shotgun (WGS) entry which is preliminary data.</text>
</comment>
<evidence type="ECO:0000256" key="1">
    <source>
        <dbReference type="SAM" id="Coils"/>
    </source>
</evidence>
<accession>A0AAV7K8E6</accession>
<evidence type="ECO:0000313" key="4">
    <source>
        <dbReference type="Proteomes" id="UP001165289"/>
    </source>
</evidence>
<keyword evidence="1" id="KW-0175">Coiled coil</keyword>
<proteinExistence type="predicted"/>
<feature type="compositionally biased region" description="Polar residues" evidence="2">
    <location>
        <begin position="798"/>
        <end position="841"/>
    </location>
</feature>
<feature type="compositionally biased region" description="Basic residues" evidence="2">
    <location>
        <begin position="277"/>
        <end position="292"/>
    </location>
</feature>